<keyword evidence="4" id="KW-0809">Transit peptide</keyword>
<dbReference type="Pfam" id="PF01636">
    <property type="entry name" value="APH"/>
    <property type="match status" value="1"/>
</dbReference>
<dbReference type="EMBL" id="NAJN01000111">
    <property type="protein sequence ID" value="TKA79164.1"/>
    <property type="molecule type" value="Genomic_DNA"/>
</dbReference>
<evidence type="ECO:0000313" key="9">
    <source>
        <dbReference type="Proteomes" id="UP000308768"/>
    </source>
</evidence>
<keyword evidence="9" id="KW-1185">Reference proteome</keyword>
<dbReference type="SUPFAM" id="SSF56112">
    <property type="entry name" value="Protein kinase-like (PK-like)"/>
    <property type="match status" value="1"/>
</dbReference>
<evidence type="ECO:0000313" key="8">
    <source>
        <dbReference type="EMBL" id="TKA79164.1"/>
    </source>
</evidence>
<evidence type="ECO:0000256" key="4">
    <source>
        <dbReference type="ARBA" id="ARBA00022946"/>
    </source>
</evidence>
<feature type="domain" description="Aminoglycoside phosphotransferase" evidence="7">
    <location>
        <begin position="148"/>
        <end position="208"/>
    </location>
</feature>
<gene>
    <name evidence="8" type="ORF">B0A49_02803</name>
</gene>
<dbReference type="GO" id="GO:0005739">
    <property type="term" value="C:mitochondrion"/>
    <property type="evidence" value="ECO:0007669"/>
    <property type="project" value="UniProtKB-SubCell"/>
</dbReference>
<keyword evidence="5" id="KW-0496">Mitochondrion</keyword>
<dbReference type="OrthoDB" id="2831558at2759"/>
<comment type="subcellular location">
    <subcellularLocation>
        <location evidence="1">Mitochondrion</location>
    </subcellularLocation>
</comment>
<evidence type="ECO:0000256" key="5">
    <source>
        <dbReference type="ARBA" id="ARBA00023128"/>
    </source>
</evidence>
<dbReference type="STRING" id="331657.A0A4U0XP27"/>
<dbReference type="Proteomes" id="UP000308768">
    <property type="component" value="Unassembled WGS sequence"/>
</dbReference>
<organism evidence="8 9">
    <name type="scientific">Cryomyces minteri</name>
    <dbReference type="NCBI Taxonomy" id="331657"/>
    <lineage>
        <taxon>Eukaryota</taxon>
        <taxon>Fungi</taxon>
        <taxon>Dikarya</taxon>
        <taxon>Ascomycota</taxon>
        <taxon>Pezizomycotina</taxon>
        <taxon>Dothideomycetes</taxon>
        <taxon>Dothideomycetes incertae sedis</taxon>
        <taxon>Cryomyces</taxon>
    </lineage>
</organism>
<sequence length="432" mass="48400">MTFLKTFTSVPVPNILDWSDDDSNPIGAEYIIMENIAGCTKALSLLVKEMVQIDFPAYGSLYFTDAIEPGLRVGFAEGYCVGPHCGSQYWNCDPGEKDLYGDGNTNHGPWKTLPSYCTGLVQTGYARLPKTESKEQLPYRGSVNEHLRLLRTSEAVIAELAKSPLVQGAAAPILFHNDFHKRNVFVSDEDPTVVTAVIDWQAASIEPAFVFANEHPDFAELPDDTSFPGDCKEETKEEIKLKKDASICAQAFEVCIRGYSPKLWAARALDVTLFRPFRYCHTSWRDSAAAVRQELIEVSQQWTELGLPGSCPYQPTEEELAEHKKQYQDFENAQKMRLAVMRTLDVNSDGWAQSDRWEEVAPAHQRIYEMWLDSVKESLASGESELTIDQAKRMWPFDGVQDVNSPRHAKIPAGYFSSEAYPSSDLAGENTV</sequence>
<evidence type="ECO:0000256" key="3">
    <source>
        <dbReference type="ARBA" id="ARBA00016197"/>
    </source>
</evidence>
<protein>
    <recommendedName>
        <fullName evidence="3">Altered inheritance of mitochondria protein 9, mitochondrial</fullName>
    </recommendedName>
    <alternativeName>
        <fullName evidence="6">Found in mitochondrial proteome protein 29</fullName>
    </alternativeName>
</protein>
<comment type="caution">
    <text evidence="8">The sequence shown here is derived from an EMBL/GenBank/DDBJ whole genome shotgun (WGS) entry which is preliminary data.</text>
</comment>
<evidence type="ECO:0000256" key="2">
    <source>
        <dbReference type="ARBA" id="ARBA00005543"/>
    </source>
</evidence>
<evidence type="ECO:0000259" key="7">
    <source>
        <dbReference type="Pfam" id="PF01636"/>
    </source>
</evidence>
<accession>A0A4U0XP27</accession>
<dbReference type="InterPro" id="IPR002575">
    <property type="entry name" value="Aminoglycoside_PTrfase"/>
</dbReference>
<reference evidence="8 9" key="1">
    <citation type="submission" date="2017-03" db="EMBL/GenBank/DDBJ databases">
        <title>Genomes of endolithic fungi from Antarctica.</title>
        <authorList>
            <person name="Coleine C."/>
            <person name="Masonjones S."/>
            <person name="Stajich J.E."/>
        </authorList>
    </citation>
    <scope>NUCLEOTIDE SEQUENCE [LARGE SCALE GENOMIC DNA]</scope>
    <source>
        <strain evidence="8 9">CCFEE 5187</strain>
    </source>
</reference>
<evidence type="ECO:0000256" key="6">
    <source>
        <dbReference type="ARBA" id="ARBA00031849"/>
    </source>
</evidence>
<dbReference type="Gene3D" id="3.90.1200.10">
    <property type="match status" value="1"/>
</dbReference>
<name>A0A4U0XP27_9PEZI</name>
<evidence type="ECO:0000256" key="1">
    <source>
        <dbReference type="ARBA" id="ARBA00004173"/>
    </source>
</evidence>
<dbReference type="InterPro" id="IPR051035">
    <property type="entry name" value="Mito_inheritance_9"/>
</dbReference>
<proteinExistence type="inferred from homology"/>
<dbReference type="AlphaFoldDB" id="A0A4U0XP27"/>
<comment type="similarity">
    <text evidence="2">Belongs to the AIM9 family.</text>
</comment>
<dbReference type="PANTHER" id="PTHR36091">
    <property type="entry name" value="ALTERED INHERITANCE OF MITOCHONDRIA PROTEIN 9, MITOCHONDRIAL"/>
    <property type="match status" value="1"/>
</dbReference>
<dbReference type="InterPro" id="IPR011009">
    <property type="entry name" value="Kinase-like_dom_sf"/>
</dbReference>
<dbReference type="PANTHER" id="PTHR36091:SF1">
    <property type="entry name" value="ALTERED INHERITANCE OF MITOCHONDRIA PROTEIN 9, MITOCHONDRIAL"/>
    <property type="match status" value="1"/>
</dbReference>